<feature type="transmembrane region" description="Helical" evidence="1">
    <location>
        <begin position="111"/>
        <end position="130"/>
    </location>
</feature>
<dbReference type="Proteomes" id="UP001052739">
    <property type="component" value="Unassembled WGS sequence"/>
</dbReference>
<reference evidence="2" key="1">
    <citation type="submission" date="2024-05" db="EMBL/GenBank/DDBJ databases">
        <title>Whole genome shotgun sequence of Streptomyces hydrogenans NBRC 13475.</title>
        <authorList>
            <person name="Komaki H."/>
            <person name="Tamura T."/>
        </authorList>
    </citation>
    <scope>NUCLEOTIDE SEQUENCE</scope>
    <source>
        <strain evidence="2">NBRC 13475</strain>
    </source>
</reference>
<name>A0ABQ3PJS2_9ACTN</name>
<evidence type="ECO:0000256" key="1">
    <source>
        <dbReference type="SAM" id="Phobius"/>
    </source>
</evidence>
<organism evidence="2 3">
    <name type="scientific">Streptomyces hydrogenans</name>
    <dbReference type="NCBI Taxonomy" id="1873719"/>
    <lineage>
        <taxon>Bacteria</taxon>
        <taxon>Bacillati</taxon>
        <taxon>Actinomycetota</taxon>
        <taxon>Actinomycetes</taxon>
        <taxon>Kitasatosporales</taxon>
        <taxon>Streptomycetaceae</taxon>
        <taxon>Streptomyces</taxon>
    </lineage>
</organism>
<comment type="caution">
    <text evidence="2">The sequence shown here is derived from an EMBL/GenBank/DDBJ whole genome shotgun (WGS) entry which is preliminary data.</text>
</comment>
<evidence type="ECO:0000313" key="2">
    <source>
        <dbReference type="EMBL" id="GHI25278.1"/>
    </source>
</evidence>
<keyword evidence="1" id="KW-0812">Transmembrane</keyword>
<gene>
    <name evidence="2" type="ORF">Shyd_66490</name>
</gene>
<dbReference type="EMBL" id="BNDW01000068">
    <property type="protein sequence ID" value="GHI25278.1"/>
    <property type="molecule type" value="Genomic_DNA"/>
</dbReference>
<evidence type="ECO:0000313" key="3">
    <source>
        <dbReference type="Proteomes" id="UP001052739"/>
    </source>
</evidence>
<feature type="transmembrane region" description="Helical" evidence="1">
    <location>
        <begin position="85"/>
        <end position="105"/>
    </location>
</feature>
<proteinExistence type="predicted"/>
<protein>
    <submittedName>
        <fullName evidence="2">Uncharacterized protein</fullName>
    </submittedName>
</protein>
<keyword evidence="1" id="KW-0472">Membrane</keyword>
<dbReference type="RefSeq" id="WP_190222704.1">
    <property type="nucleotide sequence ID" value="NZ_BNBS01000020.1"/>
</dbReference>
<keyword evidence="3" id="KW-1185">Reference proteome</keyword>
<keyword evidence="1" id="KW-1133">Transmembrane helix</keyword>
<sequence length="167" mass="18285">MTTEDQGTLPAPQTPGQDPIISAGLQIAAKWGATLDAAQLEVALKGLEPQLQREHKERMFRLKMQQETAQQEVQAARERREHKRYMASLIAGSTVAVAMLGAGVFVAKDQWWLSILLCGPSLLALVKVFVLRRSDEYDMNAVSVAMRRTMNAAGQAQPPQPPAPPVV</sequence>
<accession>A0ABQ3PJS2</accession>